<sequence length="647" mass="72077">MRVYLVSPGTPEPPRIPNPRAAIGPIIFEPDRDVTTSHCHGLDDSTIGHSASVNVQRSTSAQAVPLVSRARLSRRQTTRGACLLCKTSFINPATPNIDHQFNITTTTRARDAGGPPCTVPTQLPIMVGVRDPALIDDHVKPPPRPDFSARPPRFLIIGAGSRGQCYANAIDSVSNGVVAAVAEPIRFKRDILGRRHIWKDATPTEAQSFSHWRDFVEYEQQRRRRVAAGDEDVPDGVDGAFVCVLDEMHCEVVVALAALGLHIMCEKPLATRLGDCLAMYRALKPLQDSAVFSIGHVLRYSPHNLMLRKLLVEDRILGDINSVVHTEPVGWWHFTHSFVRGNWRNDKTSAPSLLTKSCHDIDLLLWILCSPEKAGQGHPHLPEYISSTGGVQFFKRSRKPAAAGAATNCTRCPLGDSGCKYSAKNIYIGDTVGLGRGNTKWPIDIVVPDIEDYKTHQERVAAMTAVLEEDWDESTAEKVVRSRNWFGRCVFEADNNVCDDQFVTITWPETERPAKRVTFHMVAQTTRQCERFSRFYGEHGEIYADSRTIVFEDFATGETKTFEPHLEDLGHGGGDKGLTRQFVLACDRVKNHDWAARDSQNEFIGCTLDEVIRSHAMVFAAEEARVDNKVVHWSQYWQDAVVKVVGT</sequence>
<dbReference type="GeneID" id="63716534"/>
<gene>
    <name evidence="3" type="ORF">DCS_03891</name>
</gene>
<dbReference type="Proteomes" id="UP000076580">
    <property type="component" value="Chromosome 02"/>
</dbReference>
<dbReference type="Gene3D" id="3.30.360.10">
    <property type="entry name" value="Dihydrodipicolinate Reductase, domain 2"/>
    <property type="match status" value="2"/>
</dbReference>
<dbReference type="SUPFAM" id="SSF51735">
    <property type="entry name" value="NAD(P)-binding Rossmann-fold domains"/>
    <property type="match status" value="1"/>
</dbReference>
<evidence type="ECO:0000313" key="3">
    <source>
        <dbReference type="EMBL" id="KYK56885.1"/>
    </source>
</evidence>
<dbReference type="PANTHER" id="PTHR43377:SF12">
    <property type="entry name" value="BINDING ROSSMANN FOLD OXIDOREDUCTASE, PUTATIVE (AFU_ORTHOLOGUE AFUA_3G11840)-RELATED"/>
    <property type="match status" value="1"/>
</dbReference>
<evidence type="ECO:0000259" key="2">
    <source>
        <dbReference type="Pfam" id="PF01408"/>
    </source>
</evidence>
<dbReference type="GO" id="GO:0000166">
    <property type="term" value="F:nucleotide binding"/>
    <property type="evidence" value="ECO:0007669"/>
    <property type="project" value="InterPro"/>
</dbReference>
<dbReference type="InterPro" id="IPR051450">
    <property type="entry name" value="Gfo/Idh/MocA_Oxidoreductases"/>
</dbReference>
<dbReference type="SUPFAM" id="SSF55347">
    <property type="entry name" value="Glyceraldehyde-3-phosphate dehydrogenase-like, C-terminal domain"/>
    <property type="match status" value="1"/>
</dbReference>
<comment type="caution">
    <text evidence="3">The sequence shown here is derived from an EMBL/GenBank/DDBJ whole genome shotgun (WGS) entry which is preliminary data.</text>
</comment>
<dbReference type="AlphaFoldDB" id="A0A151GID3"/>
<evidence type="ECO:0000256" key="1">
    <source>
        <dbReference type="SAM" id="MobiDB-lite"/>
    </source>
</evidence>
<dbReference type="RefSeq" id="XP_040656237.1">
    <property type="nucleotide sequence ID" value="XM_040801204.1"/>
</dbReference>
<dbReference type="EMBL" id="LAYC01000002">
    <property type="protein sequence ID" value="KYK56885.1"/>
    <property type="molecule type" value="Genomic_DNA"/>
</dbReference>
<dbReference type="InterPro" id="IPR036291">
    <property type="entry name" value="NAD(P)-bd_dom_sf"/>
</dbReference>
<dbReference type="InParanoid" id="A0A151GID3"/>
<dbReference type="PANTHER" id="PTHR43377">
    <property type="entry name" value="BILIVERDIN REDUCTASE A"/>
    <property type="match status" value="1"/>
</dbReference>
<dbReference type="InterPro" id="IPR000683">
    <property type="entry name" value="Gfo/Idh/MocA-like_OxRdtase_N"/>
</dbReference>
<organism evidence="3 4">
    <name type="scientific">Drechmeria coniospora</name>
    <name type="common">Nematophagous fungus</name>
    <name type="synonym">Meria coniospora</name>
    <dbReference type="NCBI Taxonomy" id="98403"/>
    <lineage>
        <taxon>Eukaryota</taxon>
        <taxon>Fungi</taxon>
        <taxon>Dikarya</taxon>
        <taxon>Ascomycota</taxon>
        <taxon>Pezizomycotina</taxon>
        <taxon>Sordariomycetes</taxon>
        <taxon>Hypocreomycetidae</taxon>
        <taxon>Hypocreales</taxon>
        <taxon>Ophiocordycipitaceae</taxon>
        <taxon>Drechmeria</taxon>
    </lineage>
</organism>
<feature type="region of interest" description="Disordered" evidence="1">
    <location>
        <begin position="1"/>
        <end position="20"/>
    </location>
</feature>
<dbReference type="Gene3D" id="3.40.50.720">
    <property type="entry name" value="NAD(P)-binding Rossmann-like Domain"/>
    <property type="match status" value="1"/>
</dbReference>
<feature type="domain" description="Gfo/Idh/MocA-like oxidoreductase N-terminal" evidence="2">
    <location>
        <begin position="153"/>
        <end position="285"/>
    </location>
</feature>
<reference evidence="3 4" key="1">
    <citation type="journal article" date="2016" name="Sci. Rep.">
        <title>Insights into Adaptations to a Near-Obligate Nematode Endoparasitic Lifestyle from the Finished Genome of Drechmeria coniospora.</title>
        <authorList>
            <person name="Zhang L."/>
            <person name="Zhou Z."/>
            <person name="Guo Q."/>
            <person name="Fokkens L."/>
            <person name="Miskei M."/>
            <person name="Pocsi I."/>
            <person name="Zhang W."/>
            <person name="Chen M."/>
            <person name="Wang L."/>
            <person name="Sun Y."/>
            <person name="Donzelli B.G."/>
            <person name="Gibson D.M."/>
            <person name="Nelson D.R."/>
            <person name="Luo J.G."/>
            <person name="Rep M."/>
            <person name="Liu H."/>
            <person name="Yang S."/>
            <person name="Wang J."/>
            <person name="Krasnoff S.B."/>
            <person name="Xu Y."/>
            <person name="Molnar I."/>
            <person name="Lin M."/>
        </authorList>
    </citation>
    <scope>NUCLEOTIDE SEQUENCE [LARGE SCALE GENOMIC DNA]</scope>
    <source>
        <strain evidence="3 4">ARSEF 6962</strain>
    </source>
</reference>
<name>A0A151GID3_DRECN</name>
<keyword evidence="4" id="KW-1185">Reference proteome</keyword>
<protein>
    <submittedName>
        <fullName evidence="3">Streptomycin biosynthesis protein StrI</fullName>
    </submittedName>
</protein>
<dbReference type="STRING" id="98403.A0A151GID3"/>
<accession>A0A151GID3</accession>
<dbReference type="Pfam" id="PF01408">
    <property type="entry name" value="GFO_IDH_MocA"/>
    <property type="match status" value="1"/>
</dbReference>
<evidence type="ECO:0000313" key="4">
    <source>
        <dbReference type="Proteomes" id="UP000076580"/>
    </source>
</evidence>
<proteinExistence type="predicted"/>